<keyword evidence="3" id="KW-1185">Reference proteome</keyword>
<name>A0A1E8Q589_9MYCO</name>
<sequence length="157" mass="16268">MLVAAATALLTGSAVVVLNGPAVATAAPDAAACSDVTDGALTWPVAAAAPQRCTAGRWQPVTDPYPFSDRWVSPGPSMALRGGARPNPAIEPGTWTATPLDPAARCRAEQVSVTYGKVDGPPRVDESAPGRPLTFDVIPRLFEIDMSGTCLWQKVGD</sequence>
<evidence type="ECO:0000256" key="1">
    <source>
        <dbReference type="SAM" id="SignalP"/>
    </source>
</evidence>
<feature type="chain" id="PRO_5009451664" description="Secreted protein" evidence="1">
    <location>
        <begin position="27"/>
        <end position="157"/>
    </location>
</feature>
<evidence type="ECO:0000313" key="2">
    <source>
        <dbReference type="EMBL" id="OFJ53219.1"/>
    </source>
</evidence>
<evidence type="ECO:0000313" key="3">
    <source>
        <dbReference type="Proteomes" id="UP000178953"/>
    </source>
</evidence>
<proteinExistence type="predicted"/>
<dbReference type="Proteomes" id="UP000178953">
    <property type="component" value="Unassembled WGS sequence"/>
</dbReference>
<keyword evidence="1" id="KW-0732">Signal</keyword>
<protein>
    <recommendedName>
        <fullName evidence="4">Secreted protein</fullName>
    </recommendedName>
</protein>
<organism evidence="2 3">
    <name type="scientific">Mycolicibacterium grossiae</name>
    <dbReference type="NCBI Taxonomy" id="1552759"/>
    <lineage>
        <taxon>Bacteria</taxon>
        <taxon>Bacillati</taxon>
        <taxon>Actinomycetota</taxon>
        <taxon>Actinomycetes</taxon>
        <taxon>Mycobacteriales</taxon>
        <taxon>Mycobacteriaceae</taxon>
        <taxon>Mycolicibacterium</taxon>
    </lineage>
</organism>
<reference evidence="2 3" key="1">
    <citation type="submission" date="2016-09" db="EMBL/GenBank/DDBJ databases">
        <title>genome sequence of Mycobacterium sp. 739 SCH.</title>
        <authorList>
            <person name="Greninger A.L."/>
            <person name="Qin X."/>
            <person name="Jerome K."/>
            <person name="Vora S."/>
            <person name="Quinn K."/>
        </authorList>
    </citation>
    <scope>NUCLEOTIDE SEQUENCE [LARGE SCALE GENOMIC DNA]</scope>
    <source>
        <strain evidence="2 3">SCH</strain>
    </source>
</reference>
<gene>
    <name evidence="2" type="ORF">BEL07_13715</name>
</gene>
<accession>A0A1E8Q589</accession>
<dbReference type="RefSeq" id="WP_070353680.1">
    <property type="nucleotide sequence ID" value="NZ_CP043474.1"/>
</dbReference>
<dbReference type="AlphaFoldDB" id="A0A1E8Q589"/>
<feature type="signal peptide" evidence="1">
    <location>
        <begin position="1"/>
        <end position="26"/>
    </location>
</feature>
<evidence type="ECO:0008006" key="4">
    <source>
        <dbReference type="Google" id="ProtNLM"/>
    </source>
</evidence>
<dbReference type="EMBL" id="MCHX01000028">
    <property type="protein sequence ID" value="OFJ53219.1"/>
    <property type="molecule type" value="Genomic_DNA"/>
</dbReference>
<comment type="caution">
    <text evidence="2">The sequence shown here is derived from an EMBL/GenBank/DDBJ whole genome shotgun (WGS) entry which is preliminary data.</text>
</comment>